<reference evidence="1" key="1">
    <citation type="submission" date="2021-10" db="EMBL/GenBank/DDBJ databases">
        <authorList>
            <person name="Criscuolo A."/>
        </authorList>
    </citation>
    <scope>NUCLEOTIDE SEQUENCE</scope>
    <source>
        <strain evidence="1">CIP111885</strain>
    </source>
</reference>
<proteinExistence type="predicted"/>
<gene>
    <name evidence="1" type="ORF">NEOCIP111885_04565</name>
</gene>
<sequence length="104" mass="12399">MSKPEIILILGAEEGSITLYGVKLKNEWHFLLKYEESTYQKGFQSAIDLLDEYSWHKLIPRMIHPEFAEPLLSEIEKRLHSNHFRLAYWRRLVARSLNLTKMIQ</sequence>
<comment type="caution">
    <text evidence="1">The sequence shown here is derived from an EMBL/GenBank/DDBJ whole genome shotgun (WGS) entry which is preliminary data.</text>
</comment>
<name>A0A9C7LCM9_9BACI</name>
<evidence type="ECO:0000313" key="1">
    <source>
        <dbReference type="EMBL" id="CAG9610787.1"/>
    </source>
</evidence>
<evidence type="ECO:0000313" key="2">
    <source>
        <dbReference type="Proteomes" id="UP000789845"/>
    </source>
</evidence>
<accession>A0A9C7LCM9</accession>
<dbReference type="RefSeq" id="WP_230499144.1">
    <property type="nucleotide sequence ID" value="NZ_CAKJTG010000053.1"/>
</dbReference>
<protein>
    <submittedName>
        <fullName evidence="1">Uncharacterized protein</fullName>
    </submittedName>
</protein>
<organism evidence="1 2">
    <name type="scientific">Pseudoneobacillus rhizosphaerae</name>
    <dbReference type="NCBI Taxonomy" id="2880968"/>
    <lineage>
        <taxon>Bacteria</taxon>
        <taxon>Bacillati</taxon>
        <taxon>Bacillota</taxon>
        <taxon>Bacilli</taxon>
        <taxon>Bacillales</taxon>
        <taxon>Bacillaceae</taxon>
        <taxon>Pseudoneobacillus</taxon>
    </lineage>
</organism>
<dbReference type="Proteomes" id="UP000789845">
    <property type="component" value="Unassembled WGS sequence"/>
</dbReference>
<dbReference type="AlphaFoldDB" id="A0A9C7LCM9"/>
<dbReference type="EMBL" id="CAKJTG010000053">
    <property type="protein sequence ID" value="CAG9610787.1"/>
    <property type="molecule type" value="Genomic_DNA"/>
</dbReference>
<keyword evidence="2" id="KW-1185">Reference proteome</keyword>